<dbReference type="PROSITE" id="PS51257">
    <property type="entry name" value="PROKAR_LIPOPROTEIN"/>
    <property type="match status" value="1"/>
</dbReference>
<dbReference type="RefSeq" id="WP_142453059.1">
    <property type="nucleotide sequence ID" value="NZ_FXTP01000002.1"/>
</dbReference>
<keyword evidence="2" id="KW-1185">Reference proteome</keyword>
<sequence>MGYRVLGCVLLVLTVSCTSSEEQENKQIAFSATYKKVLEISGQEGPEASWMLRPGNISLDKEGRIYITDEQRNFIQKFDSSGTFIQKIGASGSGPGEFNNLFGVYADSVLIGFSRGTSRMLRFSLDGDFQQSYPIQGVSSKPQMHRIGDQFLLFHVNYGDAPDEKYTLHIYNKSFELIDEQIHLSELYENFNPDHTNLALAFPNSVVFLDDSRLLMAPAIYSGKLFEYKLNPQSGEWEQASVVEGKSIAKGYSVLNNSKDADMVLFPKHSDDGLYFRIYGQSMYLSQLRDGRYVHFIRRDVDQIREYGIELYDEDLNFLGYKELLTDPNPNDEEKIILRQPQDMDSRNRFYSIDFGDDGAMVVAHELVIEN</sequence>
<dbReference type="Gene3D" id="2.120.10.30">
    <property type="entry name" value="TolB, C-terminal domain"/>
    <property type="match status" value="1"/>
</dbReference>
<organism evidence="1 2">
    <name type="scientific">Gracilimonas mengyeensis</name>
    <dbReference type="NCBI Taxonomy" id="1302730"/>
    <lineage>
        <taxon>Bacteria</taxon>
        <taxon>Pseudomonadati</taxon>
        <taxon>Balneolota</taxon>
        <taxon>Balneolia</taxon>
        <taxon>Balneolales</taxon>
        <taxon>Balneolaceae</taxon>
        <taxon>Gracilimonas</taxon>
    </lineage>
</organism>
<name>A0A521B5K9_9BACT</name>
<dbReference type="Proteomes" id="UP000317557">
    <property type="component" value="Unassembled WGS sequence"/>
</dbReference>
<reference evidence="1 2" key="1">
    <citation type="submission" date="2017-05" db="EMBL/GenBank/DDBJ databases">
        <authorList>
            <person name="Varghese N."/>
            <person name="Submissions S."/>
        </authorList>
    </citation>
    <scope>NUCLEOTIDE SEQUENCE [LARGE SCALE GENOMIC DNA]</scope>
    <source>
        <strain evidence="1 2">DSM 21985</strain>
    </source>
</reference>
<proteinExistence type="predicted"/>
<dbReference type="OrthoDB" id="9799230at2"/>
<dbReference type="AlphaFoldDB" id="A0A521B5K9"/>
<dbReference type="InterPro" id="IPR011042">
    <property type="entry name" value="6-blade_b-propeller_TolB-like"/>
</dbReference>
<protein>
    <submittedName>
        <fullName evidence="1">6-bladed beta-propeller protein</fullName>
    </submittedName>
</protein>
<gene>
    <name evidence="1" type="ORF">SAMN06265219_10233</name>
</gene>
<dbReference type="Pfam" id="PF17170">
    <property type="entry name" value="DUF5128"/>
    <property type="match status" value="1"/>
</dbReference>
<evidence type="ECO:0000313" key="2">
    <source>
        <dbReference type="Proteomes" id="UP000317557"/>
    </source>
</evidence>
<accession>A0A521B5K9</accession>
<dbReference type="EMBL" id="FXTP01000002">
    <property type="protein sequence ID" value="SMO42345.1"/>
    <property type="molecule type" value="Genomic_DNA"/>
</dbReference>
<dbReference type="SUPFAM" id="SSF63829">
    <property type="entry name" value="Calcium-dependent phosphotriesterase"/>
    <property type="match status" value="1"/>
</dbReference>
<evidence type="ECO:0000313" key="1">
    <source>
        <dbReference type="EMBL" id="SMO42345.1"/>
    </source>
</evidence>